<keyword evidence="7 9" id="KW-0573">Peptidoglycan synthesis</keyword>
<dbReference type="PROSITE" id="PS52029">
    <property type="entry name" value="LD_TPASE"/>
    <property type="match status" value="1"/>
</dbReference>
<dbReference type="Proteomes" id="UP000244240">
    <property type="component" value="Unassembled WGS sequence"/>
</dbReference>
<sequence length="166" mass="18161">MDGDQILDTFPVGVGKEQFPTPIGNWKVVEKSREWGGGFGPRWLGLNVPWGKYGIHGINRPHSVGRHASHGCIRLLNPDIEALFPKVPLGTRVHIEGPILGLGEGLPKTLVRGDRGSLVLLVQNRLKAAGYYHGPLDGWFGAGLEKAVKRYQKRSSFKNHSPNSVG</sequence>
<dbReference type="InterPro" id="IPR050979">
    <property type="entry name" value="LD-transpeptidase"/>
</dbReference>
<dbReference type="InterPro" id="IPR038063">
    <property type="entry name" value="Transpep_catalytic_dom"/>
</dbReference>
<evidence type="ECO:0000256" key="4">
    <source>
        <dbReference type="ARBA" id="ARBA00022679"/>
    </source>
</evidence>
<keyword evidence="6 9" id="KW-0133">Cell shape</keyword>
<dbReference type="GO" id="GO:0071555">
    <property type="term" value="P:cell wall organization"/>
    <property type="evidence" value="ECO:0007669"/>
    <property type="project" value="UniProtKB-UniRule"/>
</dbReference>
<comment type="similarity">
    <text evidence="2">Belongs to the YkuD family.</text>
</comment>
<dbReference type="Pfam" id="PF01471">
    <property type="entry name" value="PG_binding_1"/>
    <property type="match status" value="1"/>
</dbReference>
<dbReference type="GO" id="GO:0018104">
    <property type="term" value="P:peptidoglycan-protein cross-linking"/>
    <property type="evidence" value="ECO:0007669"/>
    <property type="project" value="TreeGrafter"/>
</dbReference>
<evidence type="ECO:0000256" key="8">
    <source>
        <dbReference type="ARBA" id="ARBA00023316"/>
    </source>
</evidence>
<feature type="domain" description="L,D-TPase catalytic" evidence="10">
    <location>
        <begin position="1"/>
        <end position="96"/>
    </location>
</feature>
<evidence type="ECO:0000256" key="3">
    <source>
        <dbReference type="ARBA" id="ARBA00022676"/>
    </source>
</evidence>
<dbReference type="PANTHER" id="PTHR30582">
    <property type="entry name" value="L,D-TRANSPEPTIDASE"/>
    <property type="match status" value="1"/>
</dbReference>
<dbReference type="Gene3D" id="2.40.440.10">
    <property type="entry name" value="L,D-transpeptidase catalytic domain-like"/>
    <property type="match status" value="1"/>
</dbReference>
<evidence type="ECO:0000256" key="5">
    <source>
        <dbReference type="ARBA" id="ARBA00022801"/>
    </source>
</evidence>
<name>A0A2T6C268_9BACL</name>
<comment type="pathway">
    <text evidence="1 9">Cell wall biogenesis; peptidoglycan biosynthesis.</text>
</comment>
<dbReference type="GO" id="GO:0071972">
    <property type="term" value="F:peptidoglycan L,D-transpeptidase activity"/>
    <property type="evidence" value="ECO:0007669"/>
    <property type="project" value="TreeGrafter"/>
</dbReference>
<dbReference type="GO" id="GO:0008360">
    <property type="term" value="P:regulation of cell shape"/>
    <property type="evidence" value="ECO:0007669"/>
    <property type="project" value="UniProtKB-UniRule"/>
</dbReference>
<keyword evidence="8 9" id="KW-0961">Cell wall biogenesis/degradation</keyword>
<evidence type="ECO:0000256" key="2">
    <source>
        <dbReference type="ARBA" id="ARBA00005992"/>
    </source>
</evidence>
<evidence type="ECO:0000256" key="9">
    <source>
        <dbReference type="PROSITE-ProRule" id="PRU01373"/>
    </source>
</evidence>
<keyword evidence="4" id="KW-0808">Transferase</keyword>
<evidence type="ECO:0000256" key="1">
    <source>
        <dbReference type="ARBA" id="ARBA00004752"/>
    </source>
</evidence>
<organism evidence="11 12">
    <name type="scientific">Melghirimyces profundicolus</name>
    <dbReference type="NCBI Taxonomy" id="1242148"/>
    <lineage>
        <taxon>Bacteria</taxon>
        <taxon>Bacillati</taxon>
        <taxon>Bacillota</taxon>
        <taxon>Bacilli</taxon>
        <taxon>Bacillales</taxon>
        <taxon>Thermoactinomycetaceae</taxon>
        <taxon>Melghirimyces</taxon>
    </lineage>
</organism>
<feature type="active site" description="Proton donor/acceptor" evidence="9">
    <location>
        <position position="56"/>
    </location>
</feature>
<keyword evidence="3" id="KW-0328">Glycosyltransferase</keyword>
<evidence type="ECO:0000313" key="11">
    <source>
        <dbReference type="EMBL" id="PTX62410.1"/>
    </source>
</evidence>
<accession>A0A2T6C268</accession>
<keyword evidence="12" id="KW-1185">Reference proteome</keyword>
<feature type="active site" description="Nucleophile" evidence="9">
    <location>
        <position position="72"/>
    </location>
</feature>
<protein>
    <submittedName>
        <fullName evidence="11">Putative peptidoglycan binding protein</fullName>
    </submittedName>
</protein>
<dbReference type="SUPFAM" id="SSF47090">
    <property type="entry name" value="PGBD-like"/>
    <property type="match status" value="1"/>
</dbReference>
<comment type="caution">
    <text evidence="11">The sequence shown here is derived from an EMBL/GenBank/DDBJ whole genome shotgun (WGS) entry which is preliminary data.</text>
</comment>
<dbReference type="UniPathway" id="UPA00219"/>
<evidence type="ECO:0000313" key="12">
    <source>
        <dbReference type="Proteomes" id="UP000244240"/>
    </source>
</evidence>
<gene>
    <name evidence="11" type="ORF">C8P63_1055</name>
</gene>
<evidence type="ECO:0000256" key="6">
    <source>
        <dbReference type="ARBA" id="ARBA00022960"/>
    </source>
</evidence>
<evidence type="ECO:0000256" key="7">
    <source>
        <dbReference type="ARBA" id="ARBA00022984"/>
    </source>
</evidence>
<dbReference type="InterPro" id="IPR005490">
    <property type="entry name" value="LD_TPept_cat_dom"/>
</dbReference>
<proteinExistence type="inferred from homology"/>
<dbReference type="PANTHER" id="PTHR30582:SF24">
    <property type="entry name" value="L,D-TRANSPEPTIDASE ERFK_SRFK-RELATED"/>
    <property type="match status" value="1"/>
</dbReference>
<dbReference type="CDD" id="cd16913">
    <property type="entry name" value="YkuD_like"/>
    <property type="match status" value="1"/>
</dbReference>
<keyword evidence="5" id="KW-0378">Hydrolase</keyword>
<dbReference type="InterPro" id="IPR002477">
    <property type="entry name" value="Peptidoglycan-bd-like"/>
</dbReference>
<dbReference type="Gene3D" id="1.10.101.10">
    <property type="entry name" value="PGBD-like superfamily/PGBD"/>
    <property type="match status" value="1"/>
</dbReference>
<evidence type="ECO:0000259" key="10">
    <source>
        <dbReference type="PROSITE" id="PS52029"/>
    </source>
</evidence>
<reference evidence="11 12" key="1">
    <citation type="submission" date="2018-04" db="EMBL/GenBank/DDBJ databases">
        <title>Genomic Encyclopedia of Archaeal and Bacterial Type Strains, Phase II (KMG-II): from individual species to whole genera.</title>
        <authorList>
            <person name="Goeker M."/>
        </authorList>
    </citation>
    <scope>NUCLEOTIDE SEQUENCE [LARGE SCALE GENOMIC DNA]</scope>
    <source>
        <strain evidence="11 12">DSM 45787</strain>
    </source>
</reference>
<dbReference type="InterPro" id="IPR036366">
    <property type="entry name" value="PGBDSf"/>
</dbReference>
<dbReference type="SUPFAM" id="SSF141523">
    <property type="entry name" value="L,D-transpeptidase catalytic domain-like"/>
    <property type="match status" value="1"/>
</dbReference>
<dbReference type="GO" id="GO:0016757">
    <property type="term" value="F:glycosyltransferase activity"/>
    <property type="evidence" value="ECO:0007669"/>
    <property type="project" value="UniProtKB-KW"/>
</dbReference>
<dbReference type="InterPro" id="IPR036365">
    <property type="entry name" value="PGBD-like_sf"/>
</dbReference>
<dbReference type="Pfam" id="PF03734">
    <property type="entry name" value="YkuD"/>
    <property type="match status" value="1"/>
</dbReference>
<dbReference type="AlphaFoldDB" id="A0A2T6C268"/>
<dbReference type="GO" id="GO:0005576">
    <property type="term" value="C:extracellular region"/>
    <property type="evidence" value="ECO:0007669"/>
    <property type="project" value="TreeGrafter"/>
</dbReference>
<dbReference type="EMBL" id="QBKR01000005">
    <property type="protein sequence ID" value="PTX62410.1"/>
    <property type="molecule type" value="Genomic_DNA"/>
</dbReference>